<dbReference type="RefSeq" id="WP_014802767.1">
    <property type="nucleotide sequence ID" value="NC_018020.1"/>
</dbReference>
<dbReference type="STRING" id="869212.Turpa_1608"/>
<sequence>MPQAALADTIFFLHGESAAVTDSISRYVGARGAETQNLTRLEDLRMADDAEGVLVVHYSGAAGLAEKLPAIKKKNPLLRVLVLHEFVERGRVDSSLLAHIDHMLEKPFTRAALEKALAQFSFFPLTGKNIFLFAPGIDTSETKLLGRLGANVITRLPDSGKKLPLELAVLSPEAINTEFRDLLAAFRAAYADVPCFMLYDAQAPGVLDAGILNEIAYLVQKPVSRAALRQKLLAYFEQPQQDRRKNPRKKGISQVWISAFNLELGTTELFESPFLIDISQSGLSFQTYVDYAENQLMAIWVVSEEAPDKILDLRGHIRWKKTDPAPEGGYGKAFKYGVEFIRHDSEEYLNFARMIAMH</sequence>
<keyword evidence="3" id="KW-1185">Reference proteome</keyword>
<dbReference type="EMBL" id="CP002959">
    <property type="protein sequence ID" value="AFM12256.1"/>
    <property type="molecule type" value="Genomic_DNA"/>
</dbReference>
<dbReference type="HOGENOM" id="CLU_773717_0_0_12"/>
<gene>
    <name evidence="2" type="ordered locus">Turpa_1608</name>
</gene>
<protein>
    <submittedName>
        <fullName evidence="2">Type IV pilus assembly PilZ</fullName>
    </submittedName>
</protein>
<evidence type="ECO:0000313" key="3">
    <source>
        <dbReference type="Proteomes" id="UP000006048"/>
    </source>
</evidence>
<dbReference type="Proteomes" id="UP000006048">
    <property type="component" value="Chromosome"/>
</dbReference>
<reference evidence="2 3" key="1">
    <citation type="submission" date="2012-06" db="EMBL/GenBank/DDBJ databases">
        <title>The complete chromosome of genome of Turneriella parva DSM 21527.</title>
        <authorList>
            <consortium name="US DOE Joint Genome Institute (JGI-PGF)"/>
            <person name="Lucas S."/>
            <person name="Han J."/>
            <person name="Lapidus A."/>
            <person name="Bruce D."/>
            <person name="Goodwin L."/>
            <person name="Pitluck S."/>
            <person name="Peters L."/>
            <person name="Kyrpides N."/>
            <person name="Mavromatis K."/>
            <person name="Ivanova N."/>
            <person name="Mikhailova N."/>
            <person name="Chertkov O."/>
            <person name="Detter J.C."/>
            <person name="Tapia R."/>
            <person name="Han C."/>
            <person name="Land M."/>
            <person name="Hauser L."/>
            <person name="Markowitz V."/>
            <person name="Cheng J.-F."/>
            <person name="Hugenholtz P."/>
            <person name="Woyke T."/>
            <person name="Wu D."/>
            <person name="Gronow S."/>
            <person name="Wellnitz S."/>
            <person name="Brambilla E."/>
            <person name="Klenk H.-P."/>
            <person name="Eisen J.A."/>
        </authorList>
    </citation>
    <scope>NUCLEOTIDE SEQUENCE [LARGE SCALE GENOMIC DNA]</scope>
    <source>
        <strain evidence="3">ATCC BAA-1111 / DSM 21527 / NCTC 11395 / H</strain>
    </source>
</reference>
<organism evidence="2 3">
    <name type="scientific">Turneriella parva (strain ATCC BAA-1111 / DSM 21527 / NCTC 11395 / H)</name>
    <name type="common">Leptospira parva</name>
    <dbReference type="NCBI Taxonomy" id="869212"/>
    <lineage>
        <taxon>Bacteria</taxon>
        <taxon>Pseudomonadati</taxon>
        <taxon>Spirochaetota</taxon>
        <taxon>Spirochaetia</taxon>
        <taxon>Leptospirales</taxon>
        <taxon>Leptospiraceae</taxon>
        <taxon>Turneriella</taxon>
    </lineage>
</organism>
<name>I4B4P9_TURPD</name>
<dbReference type="InterPro" id="IPR009875">
    <property type="entry name" value="PilZ_domain"/>
</dbReference>
<dbReference type="AlphaFoldDB" id="I4B4P9"/>
<proteinExistence type="predicted"/>
<accession>I4B4P9</accession>
<evidence type="ECO:0000313" key="2">
    <source>
        <dbReference type="EMBL" id="AFM12256.1"/>
    </source>
</evidence>
<feature type="domain" description="PilZ" evidence="1">
    <location>
        <begin position="242"/>
        <end position="348"/>
    </location>
</feature>
<dbReference type="GO" id="GO:0035438">
    <property type="term" value="F:cyclic-di-GMP binding"/>
    <property type="evidence" value="ECO:0007669"/>
    <property type="project" value="InterPro"/>
</dbReference>
<evidence type="ECO:0000259" key="1">
    <source>
        <dbReference type="Pfam" id="PF07238"/>
    </source>
</evidence>
<dbReference type="Pfam" id="PF07238">
    <property type="entry name" value="PilZ"/>
    <property type="match status" value="1"/>
</dbReference>
<dbReference type="KEGG" id="tpx:Turpa_1608"/>